<dbReference type="InterPro" id="IPR006059">
    <property type="entry name" value="SBP"/>
</dbReference>
<gene>
    <name evidence="6" type="ORF">GCM10011577_19040</name>
</gene>
<evidence type="ECO:0000256" key="1">
    <source>
        <dbReference type="ARBA" id="ARBA00022475"/>
    </source>
</evidence>
<evidence type="ECO:0000256" key="4">
    <source>
        <dbReference type="ARBA" id="ARBA00023139"/>
    </source>
</evidence>
<dbReference type="Gene3D" id="3.40.190.10">
    <property type="entry name" value="Periplasmic binding protein-like II"/>
    <property type="match status" value="1"/>
</dbReference>
<evidence type="ECO:0000256" key="5">
    <source>
        <dbReference type="ARBA" id="ARBA00023288"/>
    </source>
</evidence>
<dbReference type="PANTHER" id="PTHR43649">
    <property type="entry name" value="ARABINOSE-BINDING PROTEIN-RELATED"/>
    <property type="match status" value="1"/>
</dbReference>
<dbReference type="InterPro" id="IPR006311">
    <property type="entry name" value="TAT_signal"/>
</dbReference>
<dbReference type="RefSeq" id="WP_028271803.1">
    <property type="nucleotide sequence ID" value="NZ_BAAAWV010000001.1"/>
</dbReference>
<dbReference type="SUPFAM" id="SSF53850">
    <property type="entry name" value="Periplasmic binding protein-like II"/>
    <property type="match status" value="1"/>
</dbReference>
<proteinExistence type="predicted"/>
<evidence type="ECO:0000256" key="3">
    <source>
        <dbReference type="ARBA" id="ARBA00023136"/>
    </source>
</evidence>
<keyword evidence="2" id="KW-0732">Signal</keyword>
<dbReference type="PANTHER" id="PTHR43649:SF33">
    <property type="entry name" value="POLYGALACTURONAN_RHAMNOGALACTURONAN-BINDING PROTEIN YTCQ"/>
    <property type="match status" value="1"/>
</dbReference>
<evidence type="ECO:0000313" key="7">
    <source>
        <dbReference type="Proteomes" id="UP000596938"/>
    </source>
</evidence>
<keyword evidence="3" id="KW-0472">Membrane</keyword>
<keyword evidence="1" id="KW-1003">Cell membrane</keyword>
<dbReference type="InterPro" id="IPR050490">
    <property type="entry name" value="Bact_solute-bd_prot1"/>
</dbReference>
<evidence type="ECO:0000313" key="6">
    <source>
        <dbReference type="EMBL" id="GGG96103.1"/>
    </source>
</evidence>
<reference evidence="7" key="1">
    <citation type="journal article" date="2019" name="Int. J. Syst. Evol. Microbiol.">
        <title>The Global Catalogue of Microorganisms (GCM) 10K type strain sequencing project: providing services to taxonomists for standard genome sequencing and annotation.</title>
        <authorList>
            <consortium name="The Broad Institute Genomics Platform"/>
            <consortium name="The Broad Institute Genome Sequencing Center for Infectious Disease"/>
            <person name="Wu L."/>
            <person name="Ma J."/>
        </authorList>
    </citation>
    <scope>NUCLEOTIDE SEQUENCE [LARGE SCALE GENOMIC DNA]</scope>
    <source>
        <strain evidence="7">CGMCC 1.1927</strain>
    </source>
</reference>
<accession>A0ABQ1XKE1</accession>
<protein>
    <submittedName>
        <fullName evidence="6">Sugar ABC transporter substrate-binding protein</fullName>
    </submittedName>
</protein>
<keyword evidence="5" id="KW-0449">Lipoprotein</keyword>
<dbReference type="Pfam" id="PF01547">
    <property type="entry name" value="SBP_bac_1"/>
    <property type="match status" value="1"/>
</dbReference>
<organism evidence="6 7">
    <name type="scientific">Pseudarthrobacter polychromogenes</name>
    <dbReference type="NCBI Taxonomy" id="1676"/>
    <lineage>
        <taxon>Bacteria</taxon>
        <taxon>Bacillati</taxon>
        <taxon>Actinomycetota</taxon>
        <taxon>Actinomycetes</taxon>
        <taxon>Micrococcales</taxon>
        <taxon>Micrococcaceae</taxon>
        <taxon>Pseudarthrobacter</taxon>
    </lineage>
</organism>
<dbReference type="EMBL" id="BMKU01000005">
    <property type="protein sequence ID" value="GGG96103.1"/>
    <property type="molecule type" value="Genomic_DNA"/>
</dbReference>
<comment type="caution">
    <text evidence="6">The sequence shown here is derived from an EMBL/GenBank/DDBJ whole genome shotgun (WGS) entry which is preliminary data.</text>
</comment>
<dbReference type="PROSITE" id="PS51257">
    <property type="entry name" value="PROKAR_LIPOPROTEIN"/>
    <property type="match status" value="1"/>
</dbReference>
<keyword evidence="4" id="KW-0564">Palmitate</keyword>
<keyword evidence="7" id="KW-1185">Reference proteome</keyword>
<sequence length="446" mass="47580">MPSLTRRQLLCGGLGASAFALLTGCATPGTVSVNAAPAIPAASTGEKVTLTYWSWLKNVQKVADIWNASHPNVQVETVWIPSGNRGGYSKLYAALAAGGGPDLAQVEMRTVPEFMLVNGLVDLSRYGAREYAHLYDPALWSQVSFSGGVYGIPQDSGPMATFYRPDVLAKVGAAAPVTWEEWAAVGKELRGANAYIDCFSLADTSYFVSFAAQAGASWLRPAEDGWVINMTDDSTLNVARFFDRAIDDGIVTTAYGPFTPGWYAAAAKGELASLTSGSWADALVQSVSGGAGKWRVAPMPIWDPRGYGSSYLGGSTAAVLANSKHPREALEFAVWMTSTQAGIDAEIANSGIGWSPVPGIIGAKRERPSDFFGGQNYNQDVIVPASKSQNMDWSWWPVTTQSFNILGDGFRRKASGTSLVDTVAAAEQQIMTAFRNKGLTIRKEQA</sequence>
<dbReference type="PROSITE" id="PS51318">
    <property type="entry name" value="TAT"/>
    <property type="match status" value="1"/>
</dbReference>
<evidence type="ECO:0000256" key="2">
    <source>
        <dbReference type="ARBA" id="ARBA00022729"/>
    </source>
</evidence>
<dbReference type="Proteomes" id="UP000596938">
    <property type="component" value="Unassembled WGS sequence"/>
</dbReference>
<name>A0ABQ1XKE1_9MICC</name>